<comment type="caution">
    <text evidence="2">The sequence shown here is derived from an EMBL/GenBank/DDBJ whole genome shotgun (WGS) entry which is preliminary data.</text>
</comment>
<organism evidence="2 3">
    <name type="scientific">Roseivirga seohaensis</name>
    <dbReference type="NCBI Taxonomy" id="1914963"/>
    <lineage>
        <taxon>Bacteria</taxon>
        <taxon>Pseudomonadati</taxon>
        <taxon>Bacteroidota</taxon>
        <taxon>Cytophagia</taxon>
        <taxon>Cytophagales</taxon>
        <taxon>Roseivirgaceae</taxon>
        <taxon>Roseivirga</taxon>
    </lineage>
</organism>
<dbReference type="Proteomes" id="UP000075663">
    <property type="component" value="Unassembled WGS sequence"/>
</dbReference>
<protein>
    <recommendedName>
        <fullName evidence="1">DUF7000 domain-containing protein</fullName>
    </recommendedName>
</protein>
<evidence type="ECO:0000259" key="1">
    <source>
        <dbReference type="Pfam" id="PF22526"/>
    </source>
</evidence>
<feature type="domain" description="DUF7000" evidence="1">
    <location>
        <begin position="4"/>
        <end position="158"/>
    </location>
</feature>
<proteinExistence type="predicted"/>
<dbReference type="Pfam" id="PF22526">
    <property type="entry name" value="DUF7000"/>
    <property type="match status" value="1"/>
</dbReference>
<name>A0A150Y0Q1_9BACT</name>
<gene>
    <name evidence="2" type="ORF">AWW67_05065</name>
</gene>
<dbReference type="STRING" id="1914963.AWW67_05065"/>
<sequence>MEDLNKYVAIYKEQLDKGYILVAYNELVKFVMKLRAEFSKGLSDKYSFTGILHGYMDYTYFYYSNDFLKTKKLKLGLVLNHLEMRFEVWLLGNTKPIQQKYWELSKSTKWNNDKDEMPAYSILEAVLVENPDFNNLAKLTEQIEAKMITISEEILNYLKTLN</sequence>
<dbReference type="AlphaFoldDB" id="A0A150Y0Q1"/>
<dbReference type="InterPro" id="IPR054269">
    <property type="entry name" value="DUF7000"/>
</dbReference>
<accession>A0A150Y0Q1</accession>
<evidence type="ECO:0000313" key="3">
    <source>
        <dbReference type="Proteomes" id="UP000075663"/>
    </source>
</evidence>
<evidence type="ECO:0000313" key="2">
    <source>
        <dbReference type="EMBL" id="KYG84482.1"/>
    </source>
</evidence>
<reference evidence="2 3" key="1">
    <citation type="submission" date="2016-01" db="EMBL/GenBank/DDBJ databases">
        <title>Genome sequencing of Roseivirga seohaensis SW-152.</title>
        <authorList>
            <person name="Selvaratnam C."/>
            <person name="Thevarajoo S."/>
            <person name="Goh K.M."/>
            <person name="Ee R."/>
            <person name="Chan K.-G."/>
            <person name="Chong C.S."/>
        </authorList>
    </citation>
    <scope>NUCLEOTIDE SEQUENCE [LARGE SCALE GENOMIC DNA]</scope>
    <source>
        <strain evidence="2 3">SW-152</strain>
    </source>
</reference>
<dbReference type="EMBL" id="LRPB01000023">
    <property type="protein sequence ID" value="KYG84482.1"/>
    <property type="molecule type" value="Genomic_DNA"/>
</dbReference>